<dbReference type="AlphaFoldDB" id="A0AAV7U914"/>
<name>A0AAV7U914_PLEWA</name>
<evidence type="ECO:0000313" key="3">
    <source>
        <dbReference type="Proteomes" id="UP001066276"/>
    </source>
</evidence>
<reference evidence="2" key="1">
    <citation type="journal article" date="2022" name="bioRxiv">
        <title>Sequencing and chromosome-scale assembly of the giantPleurodeles waltlgenome.</title>
        <authorList>
            <person name="Brown T."/>
            <person name="Elewa A."/>
            <person name="Iarovenko S."/>
            <person name="Subramanian E."/>
            <person name="Araus A.J."/>
            <person name="Petzold A."/>
            <person name="Susuki M."/>
            <person name="Suzuki K.-i.T."/>
            <person name="Hayashi T."/>
            <person name="Toyoda A."/>
            <person name="Oliveira C."/>
            <person name="Osipova E."/>
            <person name="Leigh N.D."/>
            <person name="Simon A."/>
            <person name="Yun M.H."/>
        </authorList>
    </citation>
    <scope>NUCLEOTIDE SEQUENCE</scope>
    <source>
        <strain evidence="2">20211129_DDA</strain>
        <tissue evidence="2">Liver</tissue>
    </source>
</reference>
<gene>
    <name evidence="2" type="ORF">NDU88_001626</name>
</gene>
<evidence type="ECO:0000313" key="2">
    <source>
        <dbReference type="EMBL" id="KAJ1184829.1"/>
    </source>
</evidence>
<accession>A0AAV7U914</accession>
<keyword evidence="3" id="KW-1185">Reference proteome</keyword>
<proteinExistence type="predicted"/>
<organism evidence="2 3">
    <name type="scientific">Pleurodeles waltl</name>
    <name type="common">Iberian ribbed newt</name>
    <dbReference type="NCBI Taxonomy" id="8319"/>
    <lineage>
        <taxon>Eukaryota</taxon>
        <taxon>Metazoa</taxon>
        <taxon>Chordata</taxon>
        <taxon>Craniata</taxon>
        <taxon>Vertebrata</taxon>
        <taxon>Euteleostomi</taxon>
        <taxon>Amphibia</taxon>
        <taxon>Batrachia</taxon>
        <taxon>Caudata</taxon>
        <taxon>Salamandroidea</taxon>
        <taxon>Salamandridae</taxon>
        <taxon>Pleurodelinae</taxon>
        <taxon>Pleurodeles</taxon>
    </lineage>
</organism>
<comment type="caution">
    <text evidence="2">The sequence shown here is derived from an EMBL/GenBank/DDBJ whole genome shotgun (WGS) entry which is preliminary data.</text>
</comment>
<evidence type="ECO:0000256" key="1">
    <source>
        <dbReference type="SAM" id="MobiDB-lite"/>
    </source>
</evidence>
<protein>
    <submittedName>
        <fullName evidence="2">Uncharacterized protein</fullName>
    </submittedName>
</protein>
<feature type="region of interest" description="Disordered" evidence="1">
    <location>
        <begin position="81"/>
        <end position="151"/>
    </location>
</feature>
<dbReference type="EMBL" id="JANPWB010000005">
    <property type="protein sequence ID" value="KAJ1184829.1"/>
    <property type="molecule type" value="Genomic_DNA"/>
</dbReference>
<dbReference type="Proteomes" id="UP001066276">
    <property type="component" value="Chromosome 3_1"/>
</dbReference>
<sequence>MEELVTAGRQSASEAVARPCLGGLNWLRRRSESPGDRGAEVGGGGLWRRGGLAEWGSHIGAASPRCTPCSHRTVAEHFGWPVWTGSPLPGGSLPQRERRSGSTEVPRLGARDGPATLICRSERHVGDSRGCIDPAAQEPHWTRGRSPDPGV</sequence>